<dbReference type="AlphaFoldDB" id="K2H206"/>
<organism evidence="2">
    <name type="scientific">uncultured bacterium</name>
    <name type="common">gcode 4</name>
    <dbReference type="NCBI Taxonomy" id="1234023"/>
    <lineage>
        <taxon>Bacteria</taxon>
        <taxon>environmental samples</taxon>
    </lineage>
</organism>
<dbReference type="GO" id="GO:0052621">
    <property type="term" value="F:diguanylate cyclase activity"/>
    <property type="evidence" value="ECO:0007669"/>
    <property type="project" value="TreeGrafter"/>
</dbReference>
<dbReference type="GO" id="GO:0043709">
    <property type="term" value="P:cell adhesion involved in single-species biofilm formation"/>
    <property type="evidence" value="ECO:0007669"/>
    <property type="project" value="TreeGrafter"/>
</dbReference>
<dbReference type="PANTHER" id="PTHR45138">
    <property type="entry name" value="REGULATORY COMPONENTS OF SENSORY TRANSDUCTION SYSTEM"/>
    <property type="match status" value="1"/>
</dbReference>
<proteinExistence type="predicted"/>
<name>K2H206_9BACT</name>
<evidence type="ECO:0000259" key="1">
    <source>
        <dbReference type="PROSITE" id="PS50887"/>
    </source>
</evidence>
<dbReference type="Pfam" id="PF00990">
    <property type="entry name" value="GGDEF"/>
    <property type="match status" value="1"/>
</dbReference>
<dbReference type="NCBIfam" id="TIGR00254">
    <property type="entry name" value="GGDEF"/>
    <property type="match status" value="1"/>
</dbReference>
<dbReference type="SUPFAM" id="SSF55073">
    <property type="entry name" value="Nucleotide cyclase"/>
    <property type="match status" value="1"/>
</dbReference>
<accession>K2H206</accession>
<dbReference type="GO" id="GO:1902201">
    <property type="term" value="P:negative regulation of bacterial-type flagellum-dependent cell motility"/>
    <property type="evidence" value="ECO:0007669"/>
    <property type="project" value="TreeGrafter"/>
</dbReference>
<dbReference type="InterPro" id="IPR043128">
    <property type="entry name" value="Rev_trsase/Diguanyl_cyclase"/>
</dbReference>
<dbReference type="InterPro" id="IPR000160">
    <property type="entry name" value="GGDEF_dom"/>
</dbReference>
<evidence type="ECO:0000313" key="2">
    <source>
        <dbReference type="EMBL" id="EKE29880.1"/>
    </source>
</evidence>
<dbReference type="CDD" id="cd01949">
    <property type="entry name" value="GGDEF"/>
    <property type="match status" value="1"/>
</dbReference>
<dbReference type="PANTHER" id="PTHR45138:SF23">
    <property type="entry name" value="SIGNALING PROTEIN"/>
    <property type="match status" value="1"/>
</dbReference>
<protein>
    <recommendedName>
        <fullName evidence="1">GGDEF domain-containing protein</fullName>
    </recommendedName>
</protein>
<dbReference type="Gene3D" id="3.30.70.270">
    <property type="match status" value="1"/>
</dbReference>
<dbReference type="EMBL" id="AMFJ01000081">
    <property type="protein sequence ID" value="EKE29880.1"/>
    <property type="molecule type" value="Genomic_DNA"/>
</dbReference>
<sequence>MNNNSFRINNNLKSFQLDKEFMYYLHTLKEVIRSNFFEFIGLWKWTLQQLNTRISQKDFNEPYDLFESVLDFFASTHPTISMCIYQHQPFDNSLVLYQGDHHTYPKKIFLNDLSDKEYHNERQAINRQDILMTNIRGRGVGSKAAICIHGFILCFYMKERYFEKHIRTLNAIFTIWFADLIKAKLNVLESKYQDPRTGLHNSKYISDAGEKRPYSIIKIDINDFKMVNDTYGHTEWDIVLEQLWVILKTSLWINDKACRDWWDEFLLLIDSPEVYIIEKIMARINKSLEMLNEKRAFPIHVSMGYGAYEEGKPLIDRINMADEQMYKQKSENSQIYRLARKIASIKDPWIFNELLVQIVKNASSSAILKQICDVVQVTKNKS</sequence>
<feature type="domain" description="GGDEF" evidence="1">
    <location>
        <begin position="212"/>
        <end position="341"/>
    </location>
</feature>
<dbReference type="InterPro" id="IPR029787">
    <property type="entry name" value="Nucleotide_cyclase"/>
</dbReference>
<dbReference type="PROSITE" id="PS50887">
    <property type="entry name" value="GGDEF"/>
    <property type="match status" value="1"/>
</dbReference>
<dbReference type="SMART" id="SM00267">
    <property type="entry name" value="GGDEF"/>
    <property type="match status" value="1"/>
</dbReference>
<reference evidence="2" key="1">
    <citation type="journal article" date="2012" name="Science">
        <title>Fermentation, hydrogen, and sulfur metabolism in multiple uncultivated bacterial phyla.</title>
        <authorList>
            <person name="Wrighton K.C."/>
            <person name="Thomas B.C."/>
            <person name="Sharon I."/>
            <person name="Miller C.S."/>
            <person name="Castelle C.J."/>
            <person name="VerBerkmoes N.C."/>
            <person name="Wilkins M.J."/>
            <person name="Hettich R.L."/>
            <person name="Lipton M.S."/>
            <person name="Williams K.H."/>
            <person name="Long P.E."/>
            <person name="Banfield J.F."/>
        </authorList>
    </citation>
    <scope>NUCLEOTIDE SEQUENCE [LARGE SCALE GENOMIC DNA]</scope>
</reference>
<comment type="caution">
    <text evidence="2">The sequence shown here is derived from an EMBL/GenBank/DDBJ whole genome shotgun (WGS) entry which is preliminary data.</text>
</comment>
<gene>
    <name evidence="2" type="ORF">ACD_2C00081G0002</name>
</gene>
<dbReference type="InterPro" id="IPR050469">
    <property type="entry name" value="Diguanylate_Cyclase"/>
</dbReference>
<dbReference type="GO" id="GO:0005886">
    <property type="term" value="C:plasma membrane"/>
    <property type="evidence" value="ECO:0007669"/>
    <property type="project" value="TreeGrafter"/>
</dbReference>